<dbReference type="InterPro" id="IPR004045">
    <property type="entry name" value="Glutathione_S-Trfase_N"/>
</dbReference>
<dbReference type="GO" id="GO:0006749">
    <property type="term" value="P:glutathione metabolic process"/>
    <property type="evidence" value="ECO:0007669"/>
    <property type="project" value="TreeGrafter"/>
</dbReference>
<evidence type="ECO:0000256" key="4">
    <source>
        <dbReference type="ARBA" id="ARBA00047960"/>
    </source>
</evidence>
<dbReference type="PANTHER" id="PTHR43900:SF3">
    <property type="entry name" value="GLUTATHIONE S-TRANSFERASE RHO"/>
    <property type="match status" value="1"/>
</dbReference>
<dbReference type="GO" id="GO:0005737">
    <property type="term" value="C:cytoplasm"/>
    <property type="evidence" value="ECO:0007669"/>
    <property type="project" value="TreeGrafter"/>
</dbReference>
<dbReference type="OrthoDB" id="249703at2759"/>
<dbReference type="SUPFAM" id="SSF47616">
    <property type="entry name" value="GST C-terminal domain-like"/>
    <property type="match status" value="1"/>
</dbReference>
<dbReference type="InterPro" id="IPR004046">
    <property type="entry name" value="GST_C"/>
</dbReference>
<protein>
    <recommendedName>
        <fullName evidence="2">glutathione transferase</fullName>
        <ecNumber evidence="2">2.5.1.18</ecNumber>
    </recommendedName>
</protein>
<dbReference type="InterPro" id="IPR040079">
    <property type="entry name" value="Glutathione_S-Trfase"/>
</dbReference>
<dbReference type="EMBL" id="NHYD01003354">
    <property type="protein sequence ID" value="PPQ79982.1"/>
    <property type="molecule type" value="Genomic_DNA"/>
</dbReference>
<gene>
    <name evidence="7" type="ORF">CVT25_003042</name>
</gene>
<evidence type="ECO:0000256" key="2">
    <source>
        <dbReference type="ARBA" id="ARBA00012452"/>
    </source>
</evidence>
<evidence type="ECO:0000256" key="1">
    <source>
        <dbReference type="ARBA" id="ARBA00010128"/>
    </source>
</evidence>
<dbReference type="Pfam" id="PF13417">
    <property type="entry name" value="GST_N_3"/>
    <property type="match status" value="1"/>
</dbReference>
<evidence type="ECO:0000259" key="5">
    <source>
        <dbReference type="PROSITE" id="PS50404"/>
    </source>
</evidence>
<dbReference type="InterPro" id="IPR036249">
    <property type="entry name" value="Thioredoxin-like_sf"/>
</dbReference>
<dbReference type="InterPro" id="IPR034347">
    <property type="entry name" value="GST_Phi_C"/>
</dbReference>
<accession>A0A409WNB2</accession>
<feature type="domain" description="GST N-terminal" evidence="5">
    <location>
        <begin position="1"/>
        <end position="103"/>
    </location>
</feature>
<dbReference type="GO" id="GO:0009636">
    <property type="term" value="P:response to toxic substance"/>
    <property type="evidence" value="ECO:0007669"/>
    <property type="project" value="UniProtKB-ARBA"/>
</dbReference>
<dbReference type="SUPFAM" id="SSF52833">
    <property type="entry name" value="Thioredoxin-like"/>
    <property type="match status" value="1"/>
</dbReference>
<name>A0A409WNB2_PSICY</name>
<sequence>MVLTLVGNPGTTCTRRVATVLQEKGVPFEFKSVDLMKREQKEPEFLEKQPFGVVPYIVNSLSSAKCYTMHLIKFELPQDDDGFILYESRAICQYIASKYADQGTPGLVPDFTDRKAYALFQQASSAELAYFNEYAEKAVLEKVIKPKYGVVANVEWADGLIATLETKLDVYEKILSKQKYLAGDSITLADLYHLPYGTYLKDAGASGLDSTSRPNVARWWKDISSRPSWQAVKDGVKV</sequence>
<dbReference type="Gene3D" id="3.40.30.10">
    <property type="entry name" value="Glutaredoxin"/>
    <property type="match status" value="1"/>
</dbReference>
<evidence type="ECO:0000313" key="7">
    <source>
        <dbReference type="EMBL" id="PPQ79982.1"/>
    </source>
</evidence>
<organism evidence="7 8">
    <name type="scientific">Psilocybe cyanescens</name>
    <dbReference type="NCBI Taxonomy" id="93625"/>
    <lineage>
        <taxon>Eukaryota</taxon>
        <taxon>Fungi</taxon>
        <taxon>Dikarya</taxon>
        <taxon>Basidiomycota</taxon>
        <taxon>Agaricomycotina</taxon>
        <taxon>Agaricomycetes</taxon>
        <taxon>Agaricomycetidae</taxon>
        <taxon>Agaricales</taxon>
        <taxon>Agaricineae</taxon>
        <taxon>Strophariaceae</taxon>
        <taxon>Psilocybe</taxon>
    </lineage>
</organism>
<dbReference type="AlphaFoldDB" id="A0A409WNB2"/>
<keyword evidence="8" id="KW-1185">Reference proteome</keyword>
<dbReference type="Pfam" id="PF00043">
    <property type="entry name" value="GST_C"/>
    <property type="match status" value="1"/>
</dbReference>
<dbReference type="EC" id="2.5.1.18" evidence="2"/>
<dbReference type="InterPro" id="IPR010987">
    <property type="entry name" value="Glutathione-S-Trfase_C-like"/>
</dbReference>
<keyword evidence="3" id="KW-0808">Transferase</keyword>
<feature type="domain" description="GST C-terminal" evidence="6">
    <location>
        <begin position="113"/>
        <end position="238"/>
    </location>
</feature>
<dbReference type="InterPro" id="IPR036282">
    <property type="entry name" value="Glutathione-S-Trfase_C_sf"/>
</dbReference>
<comment type="caution">
    <text evidence="7">The sequence shown here is derived from an EMBL/GenBank/DDBJ whole genome shotgun (WGS) entry which is preliminary data.</text>
</comment>
<proteinExistence type="inferred from homology"/>
<evidence type="ECO:0000259" key="6">
    <source>
        <dbReference type="PROSITE" id="PS50405"/>
    </source>
</evidence>
<reference evidence="7 8" key="1">
    <citation type="journal article" date="2018" name="Evol. Lett.">
        <title>Horizontal gene cluster transfer increased hallucinogenic mushroom diversity.</title>
        <authorList>
            <person name="Reynolds H.T."/>
            <person name="Vijayakumar V."/>
            <person name="Gluck-Thaler E."/>
            <person name="Korotkin H.B."/>
            <person name="Matheny P.B."/>
            <person name="Slot J.C."/>
        </authorList>
    </citation>
    <scope>NUCLEOTIDE SEQUENCE [LARGE SCALE GENOMIC DNA]</scope>
    <source>
        <strain evidence="7 8">2631</strain>
    </source>
</reference>
<dbReference type="PROSITE" id="PS50405">
    <property type="entry name" value="GST_CTER"/>
    <property type="match status" value="1"/>
</dbReference>
<dbReference type="SFLD" id="SFLDS00019">
    <property type="entry name" value="Glutathione_Transferase_(cytos"/>
    <property type="match status" value="1"/>
</dbReference>
<dbReference type="PANTHER" id="PTHR43900">
    <property type="entry name" value="GLUTATHIONE S-TRANSFERASE RHO"/>
    <property type="match status" value="1"/>
</dbReference>
<dbReference type="SFLD" id="SFLDG00358">
    <property type="entry name" value="Main_(cytGST)"/>
    <property type="match status" value="1"/>
</dbReference>
<comment type="catalytic activity">
    <reaction evidence="4">
        <text>RX + glutathione = an S-substituted glutathione + a halide anion + H(+)</text>
        <dbReference type="Rhea" id="RHEA:16437"/>
        <dbReference type="ChEBI" id="CHEBI:15378"/>
        <dbReference type="ChEBI" id="CHEBI:16042"/>
        <dbReference type="ChEBI" id="CHEBI:17792"/>
        <dbReference type="ChEBI" id="CHEBI:57925"/>
        <dbReference type="ChEBI" id="CHEBI:90779"/>
        <dbReference type="EC" id="2.5.1.18"/>
    </reaction>
</comment>
<dbReference type="STRING" id="93625.A0A409WNB2"/>
<dbReference type="Gene3D" id="1.20.1050.10">
    <property type="match status" value="1"/>
</dbReference>
<evidence type="ECO:0000256" key="3">
    <source>
        <dbReference type="ARBA" id="ARBA00022679"/>
    </source>
</evidence>
<dbReference type="PROSITE" id="PS50404">
    <property type="entry name" value="GST_NTER"/>
    <property type="match status" value="1"/>
</dbReference>
<dbReference type="FunFam" id="1.20.1050.10:FF:000004">
    <property type="entry name" value="Glutathione S-transferase F2"/>
    <property type="match status" value="1"/>
</dbReference>
<comment type="similarity">
    <text evidence="1">Belongs to the GST superfamily. Phi family.</text>
</comment>
<dbReference type="Proteomes" id="UP000283269">
    <property type="component" value="Unassembled WGS sequence"/>
</dbReference>
<evidence type="ECO:0000313" key="8">
    <source>
        <dbReference type="Proteomes" id="UP000283269"/>
    </source>
</evidence>
<dbReference type="GO" id="GO:0043295">
    <property type="term" value="F:glutathione binding"/>
    <property type="evidence" value="ECO:0007669"/>
    <property type="project" value="TreeGrafter"/>
</dbReference>
<dbReference type="CDD" id="cd03187">
    <property type="entry name" value="GST_C_Phi"/>
    <property type="match status" value="1"/>
</dbReference>
<dbReference type="GO" id="GO:0004364">
    <property type="term" value="F:glutathione transferase activity"/>
    <property type="evidence" value="ECO:0007669"/>
    <property type="project" value="UniProtKB-EC"/>
</dbReference>
<dbReference type="InParanoid" id="A0A409WNB2"/>